<dbReference type="PANTHER" id="PTHR37477">
    <property type="entry name" value="COBALT-PRECORRIN-5A HYDROLASE"/>
    <property type="match status" value="1"/>
</dbReference>
<evidence type="ECO:0000259" key="1">
    <source>
        <dbReference type="Pfam" id="PF01890"/>
    </source>
</evidence>
<dbReference type="AlphaFoldDB" id="A0A6S5TAC9"/>
<dbReference type="SUPFAM" id="SSF159664">
    <property type="entry name" value="CobE/GbiG C-terminal domain-like"/>
    <property type="match status" value="1"/>
</dbReference>
<dbReference type="InterPro" id="IPR036518">
    <property type="entry name" value="CobE/GbiG_C_sf"/>
</dbReference>
<dbReference type="EMBL" id="AP022227">
    <property type="protein sequence ID" value="BBT40338.1"/>
    <property type="molecule type" value="Genomic_DNA"/>
</dbReference>
<name>A0A6S5TAC9_PSEPU</name>
<sequence>MRNAWSEPVFYAGFGCRKGCPVETLEQLLRTTLATHRLCADHLVGLASIDLKFDEPGLQALAERLGIPLVVFPATELQPFEPQLSHRSPVAYAYSGCWGVAESAALALAARSLGTSRLLVTRQVLGQATLALARG</sequence>
<organism evidence="2 3">
    <name type="scientific">Pseudomonas putida</name>
    <name type="common">Arthrobacter siderocapsulatus</name>
    <dbReference type="NCBI Taxonomy" id="303"/>
    <lineage>
        <taxon>Bacteria</taxon>
        <taxon>Pseudomonadati</taxon>
        <taxon>Pseudomonadota</taxon>
        <taxon>Gammaproteobacteria</taxon>
        <taxon>Pseudomonadales</taxon>
        <taxon>Pseudomonadaceae</taxon>
        <taxon>Pseudomonas</taxon>
    </lineage>
</organism>
<reference evidence="2 3" key="1">
    <citation type="submission" date="2019-12" db="EMBL/GenBank/DDBJ databases">
        <title>complete genome sequences of Pseudomonas putida str. WP8-W18-CRE-01 isolated from wastewater treatment plant effluent.</title>
        <authorList>
            <person name="Sekizuka T."/>
            <person name="Itokawa K."/>
            <person name="Yatsu K."/>
            <person name="Inamine Y."/>
            <person name="Kuroda M."/>
        </authorList>
    </citation>
    <scope>NUCLEOTIDE SEQUENCE [LARGE SCALE GENOMIC DNA]</scope>
    <source>
        <strain evidence="2 3">WP8-W18-CRE-01</strain>
    </source>
</reference>
<dbReference type="Proteomes" id="UP000515680">
    <property type="component" value="Chromosome"/>
</dbReference>
<accession>A0A6S5TAC9</accession>
<feature type="domain" description="CobE/GbiG C-terminal" evidence="1">
    <location>
        <begin position="11"/>
        <end position="133"/>
    </location>
</feature>
<protein>
    <submittedName>
        <fullName evidence="2">Cobalamin biosynthesis protein CbiG</fullName>
    </submittedName>
</protein>
<dbReference type="InterPro" id="IPR002750">
    <property type="entry name" value="CobE/GbiG_C"/>
</dbReference>
<dbReference type="Gene3D" id="3.30.420.180">
    <property type="entry name" value="CobE/GbiG C-terminal domain"/>
    <property type="match status" value="1"/>
</dbReference>
<evidence type="ECO:0000313" key="3">
    <source>
        <dbReference type="Proteomes" id="UP000515680"/>
    </source>
</evidence>
<dbReference type="RefSeq" id="WP_182815221.1">
    <property type="nucleotide sequence ID" value="NZ_AP022227.1"/>
</dbReference>
<dbReference type="PANTHER" id="PTHR37477:SF1">
    <property type="entry name" value="COBALT-PRECORRIN-5A HYDROLASE"/>
    <property type="match status" value="1"/>
</dbReference>
<dbReference type="Pfam" id="PF01890">
    <property type="entry name" value="CbiG_C"/>
    <property type="match status" value="1"/>
</dbReference>
<dbReference type="GO" id="GO:0009236">
    <property type="term" value="P:cobalamin biosynthetic process"/>
    <property type="evidence" value="ECO:0007669"/>
    <property type="project" value="InterPro"/>
</dbReference>
<proteinExistence type="predicted"/>
<evidence type="ECO:0000313" key="2">
    <source>
        <dbReference type="EMBL" id="BBT40338.1"/>
    </source>
</evidence>
<gene>
    <name evidence="2" type="ORF">WP8W18C01_26790</name>
</gene>
<dbReference type="InterPro" id="IPR052553">
    <property type="entry name" value="CbiG_hydrolase"/>
</dbReference>